<dbReference type="GO" id="GO:0022857">
    <property type="term" value="F:transmembrane transporter activity"/>
    <property type="evidence" value="ECO:0007669"/>
    <property type="project" value="InterPro"/>
</dbReference>
<evidence type="ECO:0000313" key="10">
    <source>
        <dbReference type="Proteomes" id="UP000799324"/>
    </source>
</evidence>
<dbReference type="Gene3D" id="1.20.1250.20">
    <property type="entry name" value="MFS general substrate transporter like domains"/>
    <property type="match status" value="1"/>
</dbReference>
<feature type="transmembrane region" description="Helical" evidence="7">
    <location>
        <begin position="99"/>
        <end position="121"/>
    </location>
</feature>
<sequence length="499" mass="52929">MLKTMARGKPATPIGLRWRSSTVFICITVGVGAFTDMFLYGLIVPVLPFMLQDRVHTPTSDIQSTISNLLAIYAAASCLASPIAGVLADRLSSSRQFPFLLGLILLLLSTILLAVGNSIPVLAVARFLQGASGGTVWTIGLALLIETVGQENLGKTIGTIFSFCSVAGLFAPVIGGLLYEKTGYTGVFGLGIALIAIDFLLRLFMIEKKVAAKYTTSPPATPEANPPATENSANESTPLIQRSPEELDPYRLPTPKTRLTRALPILLTLRDPGLLTAFFIGFIQAFLLGAFDATVPLVASTRYDFNSLQAGLLFFPLGVTDFLFGPIFGWCVDRWGTKPISVIGFTYLVPALALLRLPAEPSVSDKLNLDLPHQIALYASLLALNGIGLAIINSSSVVESGNVLEKYWKANEGLFEGRAPYAQLYGINSMIWSAGLTVGPLVSGVLRVRVGYGNMNAVLAGICGGTAVLAAVFVGGKRRLSGMGKGKGKRNSGGVEGLE</sequence>
<feature type="transmembrane region" description="Helical" evidence="7">
    <location>
        <begin position="127"/>
        <end position="145"/>
    </location>
</feature>
<dbReference type="SUPFAM" id="SSF103473">
    <property type="entry name" value="MFS general substrate transporter"/>
    <property type="match status" value="1"/>
</dbReference>
<feature type="transmembrane region" description="Helical" evidence="7">
    <location>
        <begin position="21"/>
        <end position="46"/>
    </location>
</feature>
<feature type="transmembrane region" description="Helical" evidence="7">
    <location>
        <begin position="455"/>
        <end position="475"/>
    </location>
</feature>
<dbReference type="Proteomes" id="UP000799324">
    <property type="component" value="Unassembled WGS sequence"/>
</dbReference>
<dbReference type="OrthoDB" id="5086884at2759"/>
<keyword evidence="3 7" id="KW-0812">Transmembrane</keyword>
<feature type="transmembrane region" description="Helical" evidence="7">
    <location>
        <begin position="273"/>
        <end position="291"/>
    </location>
</feature>
<dbReference type="InterPro" id="IPR050930">
    <property type="entry name" value="MFS_Vesicular_Transporter"/>
</dbReference>
<dbReference type="InterPro" id="IPR020846">
    <property type="entry name" value="MFS_dom"/>
</dbReference>
<keyword evidence="2" id="KW-0813">Transport</keyword>
<dbReference type="PANTHER" id="PTHR23506:SF37">
    <property type="entry name" value="MAJOR FACILITATOR SUPERFAMILY (MFS) PROFILE DOMAIN-CONTAINING PROTEIN"/>
    <property type="match status" value="1"/>
</dbReference>
<evidence type="ECO:0000256" key="2">
    <source>
        <dbReference type="ARBA" id="ARBA00022448"/>
    </source>
</evidence>
<feature type="transmembrane region" description="Helical" evidence="7">
    <location>
        <begin position="66"/>
        <end position="87"/>
    </location>
</feature>
<feature type="transmembrane region" description="Helical" evidence="7">
    <location>
        <begin position="311"/>
        <end position="332"/>
    </location>
</feature>
<dbReference type="InterPro" id="IPR011701">
    <property type="entry name" value="MFS"/>
</dbReference>
<feature type="transmembrane region" description="Helical" evidence="7">
    <location>
        <begin position="339"/>
        <end position="355"/>
    </location>
</feature>
<reference evidence="9" key="1">
    <citation type="journal article" date="2020" name="Stud. Mycol.">
        <title>101 Dothideomycetes genomes: a test case for predicting lifestyles and emergence of pathogens.</title>
        <authorList>
            <person name="Haridas S."/>
            <person name="Albert R."/>
            <person name="Binder M."/>
            <person name="Bloem J."/>
            <person name="Labutti K."/>
            <person name="Salamov A."/>
            <person name="Andreopoulos B."/>
            <person name="Baker S."/>
            <person name="Barry K."/>
            <person name="Bills G."/>
            <person name="Bluhm B."/>
            <person name="Cannon C."/>
            <person name="Castanera R."/>
            <person name="Culley D."/>
            <person name="Daum C."/>
            <person name="Ezra D."/>
            <person name="Gonzalez J."/>
            <person name="Henrissat B."/>
            <person name="Kuo A."/>
            <person name="Liang C."/>
            <person name="Lipzen A."/>
            <person name="Lutzoni F."/>
            <person name="Magnuson J."/>
            <person name="Mondo S."/>
            <person name="Nolan M."/>
            <person name="Ohm R."/>
            <person name="Pangilinan J."/>
            <person name="Park H.-J."/>
            <person name="Ramirez L."/>
            <person name="Alfaro M."/>
            <person name="Sun H."/>
            <person name="Tritt A."/>
            <person name="Yoshinaga Y."/>
            <person name="Zwiers L.-H."/>
            <person name="Turgeon B."/>
            <person name="Goodwin S."/>
            <person name="Spatafora J."/>
            <person name="Crous P."/>
            <person name="Grigoriev I."/>
        </authorList>
    </citation>
    <scope>NUCLEOTIDE SEQUENCE</scope>
    <source>
        <strain evidence="9">CBS 122681</strain>
    </source>
</reference>
<gene>
    <name evidence="9" type="ORF">K491DRAFT_247554</name>
</gene>
<feature type="transmembrane region" description="Helical" evidence="7">
    <location>
        <begin position="184"/>
        <end position="204"/>
    </location>
</feature>
<proteinExistence type="predicted"/>
<dbReference type="EMBL" id="MU004312">
    <property type="protein sequence ID" value="KAF2658807.1"/>
    <property type="molecule type" value="Genomic_DNA"/>
</dbReference>
<evidence type="ECO:0000256" key="3">
    <source>
        <dbReference type="ARBA" id="ARBA00022692"/>
    </source>
</evidence>
<evidence type="ECO:0000256" key="7">
    <source>
        <dbReference type="SAM" id="Phobius"/>
    </source>
</evidence>
<keyword evidence="4 7" id="KW-1133">Transmembrane helix</keyword>
<evidence type="ECO:0000256" key="5">
    <source>
        <dbReference type="ARBA" id="ARBA00023136"/>
    </source>
</evidence>
<evidence type="ECO:0000256" key="6">
    <source>
        <dbReference type="SAM" id="MobiDB-lite"/>
    </source>
</evidence>
<dbReference type="AlphaFoldDB" id="A0A6A6THY3"/>
<feature type="transmembrane region" description="Helical" evidence="7">
    <location>
        <begin position="375"/>
        <end position="398"/>
    </location>
</feature>
<dbReference type="GO" id="GO:0016020">
    <property type="term" value="C:membrane"/>
    <property type="evidence" value="ECO:0007669"/>
    <property type="project" value="UniProtKB-SubCell"/>
</dbReference>
<accession>A0A6A6THY3</accession>
<feature type="transmembrane region" description="Helical" evidence="7">
    <location>
        <begin position="419"/>
        <end position="443"/>
    </location>
</feature>
<feature type="transmembrane region" description="Helical" evidence="7">
    <location>
        <begin position="157"/>
        <end position="178"/>
    </location>
</feature>
<feature type="region of interest" description="Disordered" evidence="6">
    <location>
        <begin position="216"/>
        <end position="240"/>
    </location>
</feature>
<feature type="domain" description="Major facilitator superfamily (MFS) profile" evidence="8">
    <location>
        <begin position="25"/>
        <end position="479"/>
    </location>
</feature>
<organism evidence="9 10">
    <name type="scientific">Lophiostoma macrostomum CBS 122681</name>
    <dbReference type="NCBI Taxonomy" id="1314788"/>
    <lineage>
        <taxon>Eukaryota</taxon>
        <taxon>Fungi</taxon>
        <taxon>Dikarya</taxon>
        <taxon>Ascomycota</taxon>
        <taxon>Pezizomycotina</taxon>
        <taxon>Dothideomycetes</taxon>
        <taxon>Pleosporomycetidae</taxon>
        <taxon>Pleosporales</taxon>
        <taxon>Lophiostomataceae</taxon>
        <taxon>Lophiostoma</taxon>
    </lineage>
</organism>
<protein>
    <submittedName>
        <fullName evidence="9">MFS general substrate transporter</fullName>
    </submittedName>
</protein>
<name>A0A6A6THY3_9PLEO</name>
<dbReference type="InterPro" id="IPR036259">
    <property type="entry name" value="MFS_trans_sf"/>
</dbReference>
<evidence type="ECO:0000313" key="9">
    <source>
        <dbReference type="EMBL" id="KAF2658807.1"/>
    </source>
</evidence>
<evidence type="ECO:0000256" key="4">
    <source>
        <dbReference type="ARBA" id="ARBA00022989"/>
    </source>
</evidence>
<evidence type="ECO:0000256" key="1">
    <source>
        <dbReference type="ARBA" id="ARBA00004141"/>
    </source>
</evidence>
<evidence type="ECO:0000259" key="8">
    <source>
        <dbReference type="PROSITE" id="PS50850"/>
    </source>
</evidence>
<dbReference type="CDD" id="cd17325">
    <property type="entry name" value="MFS_MdtG_SLC18_like"/>
    <property type="match status" value="1"/>
</dbReference>
<keyword evidence="10" id="KW-1185">Reference proteome</keyword>
<comment type="subcellular location">
    <subcellularLocation>
        <location evidence="1">Membrane</location>
        <topology evidence="1">Multi-pass membrane protein</topology>
    </subcellularLocation>
</comment>
<dbReference type="PROSITE" id="PS50850">
    <property type="entry name" value="MFS"/>
    <property type="match status" value="1"/>
</dbReference>
<dbReference type="Pfam" id="PF07690">
    <property type="entry name" value="MFS_1"/>
    <property type="match status" value="1"/>
</dbReference>
<keyword evidence="5 7" id="KW-0472">Membrane</keyword>
<dbReference type="PANTHER" id="PTHR23506">
    <property type="entry name" value="GH10249P"/>
    <property type="match status" value="1"/>
</dbReference>